<dbReference type="SUPFAM" id="SSF51126">
    <property type="entry name" value="Pectin lyase-like"/>
    <property type="match status" value="1"/>
</dbReference>
<dbReference type="EMBL" id="NHRY01000073">
    <property type="protein sequence ID" value="PPQ35436.1"/>
    <property type="molecule type" value="Genomic_DNA"/>
</dbReference>
<protein>
    <recommendedName>
        <fullName evidence="1">Right handed beta helix domain-containing protein</fullName>
    </recommendedName>
</protein>
<feature type="domain" description="Right handed beta helix" evidence="1">
    <location>
        <begin position="101"/>
        <end position="243"/>
    </location>
</feature>
<evidence type="ECO:0000259" key="1">
    <source>
        <dbReference type="Pfam" id="PF13229"/>
    </source>
</evidence>
<evidence type="ECO:0000313" key="3">
    <source>
        <dbReference type="Proteomes" id="UP000239724"/>
    </source>
</evidence>
<evidence type="ECO:0000313" key="2">
    <source>
        <dbReference type="EMBL" id="PPQ35436.1"/>
    </source>
</evidence>
<dbReference type="InterPro" id="IPR006626">
    <property type="entry name" value="PbH1"/>
</dbReference>
<dbReference type="Proteomes" id="UP000239724">
    <property type="component" value="Unassembled WGS sequence"/>
</dbReference>
<dbReference type="InterPro" id="IPR039448">
    <property type="entry name" value="Beta_helix"/>
</dbReference>
<keyword evidence="3" id="KW-1185">Reference proteome</keyword>
<gene>
    <name evidence="2" type="ORF">CCS01_07560</name>
</gene>
<name>A0A2S6NKF7_RHOGL</name>
<dbReference type="Gene3D" id="2.160.20.10">
    <property type="entry name" value="Single-stranded right-handed beta-helix, Pectin lyase-like"/>
    <property type="match status" value="1"/>
</dbReference>
<proteinExistence type="predicted"/>
<comment type="caution">
    <text evidence="2">The sequence shown here is derived from an EMBL/GenBank/DDBJ whole genome shotgun (WGS) entry which is preliminary data.</text>
</comment>
<reference evidence="2 3" key="1">
    <citation type="journal article" date="2018" name="Arch. Microbiol.">
        <title>New insights into the metabolic potential of the phototrophic purple bacterium Rhodopila globiformis DSM 161(T) from its draft genome sequence and evidence for a vanadium-dependent nitrogenase.</title>
        <authorList>
            <person name="Imhoff J.F."/>
            <person name="Rahn T."/>
            <person name="Kunzel S."/>
            <person name="Neulinger S.C."/>
        </authorList>
    </citation>
    <scope>NUCLEOTIDE SEQUENCE [LARGE SCALE GENOMIC DNA]</scope>
    <source>
        <strain evidence="2 3">DSM 161</strain>
    </source>
</reference>
<dbReference type="InterPro" id="IPR012334">
    <property type="entry name" value="Pectin_lyas_fold"/>
</dbReference>
<organism evidence="2 3">
    <name type="scientific">Rhodopila globiformis</name>
    <name type="common">Rhodopseudomonas globiformis</name>
    <dbReference type="NCBI Taxonomy" id="1071"/>
    <lineage>
        <taxon>Bacteria</taxon>
        <taxon>Pseudomonadati</taxon>
        <taxon>Pseudomonadota</taxon>
        <taxon>Alphaproteobacteria</taxon>
        <taxon>Acetobacterales</taxon>
        <taxon>Acetobacteraceae</taxon>
        <taxon>Rhodopila</taxon>
    </lineage>
</organism>
<sequence>MTGAAGMPTMVLYNNKVTDMPLPQCLPRRAGLRFLKAAAALAVAGLATACLPVPGVAATLEVGPGKTYAMPSAAIAAAQDGDHIVIAAGNYFDCAFVKANNLTIEGAGPDATVITDKVCGGKALLVIDGNNTTVRNLTLTRARVPDFNGAGIRAEGGNLTIDNVNFVNNQDGILAASMPGKTIIVRNSQFLRNGACEPGHGCAHGLYVGQLALLRVEHSKFFETKHAHHIKSRAARTEVIGCDLADGPNGNSSYAVEIPNGGAVVLRDNHIEKGPKSENHTAALMIGTEGITQPTPEILVEHNTFEVDGNYNSYLVDNMTATPAELKGNILKGNAKALHGDGEVQ</sequence>
<dbReference type="InterPro" id="IPR011050">
    <property type="entry name" value="Pectin_lyase_fold/virulence"/>
</dbReference>
<dbReference type="Pfam" id="PF13229">
    <property type="entry name" value="Beta_helix"/>
    <property type="match status" value="1"/>
</dbReference>
<dbReference type="AlphaFoldDB" id="A0A2S6NKF7"/>
<dbReference type="SMART" id="SM00710">
    <property type="entry name" value="PbH1"/>
    <property type="match status" value="4"/>
</dbReference>
<accession>A0A2S6NKF7</accession>